<gene>
    <name evidence="9" type="ORF">CFH99_16800</name>
</gene>
<keyword evidence="3" id="KW-1003">Cell membrane</keyword>
<feature type="domain" description="ABC transporter substrate-binding protein PnrA-like" evidence="8">
    <location>
        <begin position="36"/>
        <end position="241"/>
    </location>
</feature>
<evidence type="ECO:0000256" key="4">
    <source>
        <dbReference type="ARBA" id="ARBA00022729"/>
    </source>
</evidence>
<feature type="chain" id="PRO_5047309915" evidence="7">
    <location>
        <begin position="27"/>
        <end position="327"/>
    </location>
</feature>
<dbReference type="PANTHER" id="PTHR34296:SF2">
    <property type="entry name" value="ABC TRANSPORTER GUANOSINE-BINDING PROTEIN NUPN"/>
    <property type="match status" value="1"/>
</dbReference>
<feature type="signal peptide" evidence="7">
    <location>
        <begin position="1"/>
        <end position="26"/>
    </location>
</feature>
<dbReference type="PANTHER" id="PTHR34296">
    <property type="entry name" value="TRANSCRIPTIONAL ACTIVATOR PROTEIN MED"/>
    <property type="match status" value="1"/>
</dbReference>
<evidence type="ECO:0000256" key="6">
    <source>
        <dbReference type="ARBA" id="ARBA00023288"/>
    </source>
</evidence>
<dbReference type="Proteomes" id="UP000662818">
    <property type="component" value="Chromosome"/>
</dbReference>
<proteinExistence type="inferred from homology"/>
<evidence type="ECO:0000313" key="9">
    <source>
        <dbReference type="EMBL" id="QSR27281.1"/>
    </source>
</evidence>
<name>A0ABX7PMX8_9ACTN</name>
<dbReference type="RefSeq" id="WP_207006306.1">
    <property type="nucleotide sequence ID" value="NZ_CP022295.1"/>
</dbReference>
<dbReference type="PROSITE" id="PS51257">
    <property type="entry name" value="PROKAR_LIPOPROTEIN"/>
    <property type="match status" value="1"/>
</dbReference>
<dbReference type="Pfam" id="PF02608">
    <property type="entry name" value="Bmp"/>
    <property type="match status" value="1"/>
</dbReference>
<keyword evidence="6" id="KW-0449">Lipoprotein</keyword>
<evidence type="ECO:0000256" key="3">
    <source>
        <dbReference type="ARBA" id="ARBA00022475"/>
    </source>
</evidence>
<comment type="subcellular location">
    <subcellularLocation>
        <location evidence="1">Cell membrane</location>
        <topology evidence="1">Lipid-anchor</topology>
    </subcellularLocation>
</comment>
<dbReference type="Gene3D" id="3.40.50.2300">
    <property type="match status" value="2"/>
</dbReference>
<dbReference type="InterPro" id="IPR003760">
    <property type="entry name" value="PnrA-like"/>
</dbReference>
<evidence type="ECO:0000256" key="1">
    <source>
        <dbReference type="ARBA" id="ARBA00004193"/>
    </source>
</evidence>
<evidence type="ECO:0000256" key="5">
    <source>
        <dbReference type="ARBA" id="ARBA00023136"/>
    </source>
</evidence>
<sequence>MRTTLLSVLLATGLTAGLTACSSSDADPGGDGDKLAVGVMFPGNLSDDGFMQSGHEGYQRIEESLADEVTLSKAEQVPDSDYQQVLTRLASTSDLVVSFGGQTDAVVREVAPSFPDVKFVEIGGPSDAEPLDNLAYYDPTQAQGGYLSGTLAALSSKTGKVAFVGGIELPAIVQTAEAFAAGAKAAVPGIEVLDPQYVGDFNDVAKAKQAGLALIAAGADVLGQQLNLGHQGLAQAAVEQDALVVGGPLAKECGSEDGFVGYVKEDTGAELEHAVRAVLDGTYEAAQVPFGVGAGDATDIVACTDDAEVLDALESAKAGLASGAITP</sequence>
<keyword evidence="4 7" id="KW-0732">Signal</keyword>
<keyword evidence="10" id="KW-1185">Reference proteome</keyword>
<dbReference type="SUPFAM" id="SSF53822">
    <property type="entry name" value="Periplasmic binding protein-like I"/>
    <property type="match status" value="1"/>
</dbReference>
<reference evidence="9 10" key="1">
    <citation type="submission" date="2017-06" db="EMBL/GenBank/DDBJ databases">
        <title>Complete Genome Sequence of the Soil Carbazole-Degrading Bacterium Nocardioides aromaticivorans IC177.</title>
        <authorList>
            <person name="Vejarano F."/>
            <person name="Suzuki-Minakuchi C."/>
            <person name="Ohtsubo Y."/>
            <person name="Tsuda M."/>
            <person name="Okada K."/>
            <person name="Nojiri H."/>
        </authorList>
    </citation>
    <scope>NUCLEOTIDE SEQUENCE [LARGE SCALE GENOMIC DNA]</scope>
    <source>
        <strain evidence="9 10">IC177</strain>
    </source>
</reference>
<evidence type="ECO:0000256" key="7">
    <source>
        <dbReference type="SAM" id="SignalP"/>
    </source>
</evidence>
<dbReference type="InterPro" id="IPR028082">
    <property type="entry name" value="Peripla_BP_I"/>
</dbReference>
<dbReference type="InterPro" id="IPR050957">
    <property type="entry name" value="BMP_lipoprotein"/>
</dbReference>
<accession>A0ABX7PMX8</accession>
<evidence type="ECO:0000256" key="2">
    <source>
        <dbReference type="ARBA" id="ARBA00008610"/>
    </source>
</evidence>
<protein>
    <submittedName>
        <fullName evidence="9">BMP family ABC transporter substrate-binding protein</fullName>
    </submittedName>
</protein>
<comment type="similarity">
    <text evidence="2">Belongs to the BMP lipoprotein family.</text>
</comment>
<dbReference type="EMBL" id="CP022295">
    <property type="protein sequence ID" value="QSR27281.1"/>
    <property type="molecule type" value="Genomic_DNA"/>
</dbReference>
<evidence type="ECO:0000259" key="8">
    <source>
        <dbReference type="Pfam" id="PF02608"/>
    </source>
</evidence>
<keyword evidence="5" id="KW-0472">Membrane</keyword>
<evidence type="ECO:0000313" key="10">
    <source>
        <dbReference type="Proteomes" id="UP000662818"/>
    </source>
</evidence>
<organism evidence="9 10">
    <name type="scientific">Nocardioides aromaticivorans</name>
    <dbReference type="NCBI Taxonomy" id="200618"/>
    <lineage>
        <taxon>Bacteria</taxon>
        <taxon>Bacillati</taxon>
        <taxon>Actinomycetota</taxon>
        <taxon>Actinomycetes</taxon>
        <taxon>Propionibacteriales</taxon>
        <taxon>Nocardioidaceae</taxon>
        <taxon>Nocardioides</taxon>
    </lineage>
</organism>